<dbReference type="Proteomes" id="UP001176961">
    <property type="component" value="Unassembled WGS sequence"/>
</dbReference>
<dbReference type="EMBL" id="CATQJL010000112">
    <property type="protein sequence ID" value="CAJ0595319.1"/>
    <property type="molecule type" value="Genomic_DNA"/>
</dbReference>
<dbReference type="InterPro" id="IPR036291">
    <property type="entry name" value="NAD(P)-bd_dom_sf"/>
</dbReference>
<dbReference type="PANTHER" id="PTHR43157">
    <property type="entry name" value="PHOSPHATIDYLINOSITOL-GLYCAN BIOSYNTHESIS CLASS F PROTEIN-RELATED"/>
    <property type="match status" value="1"/>
</dbReference>
<keyword evidence="1" id="KW-0560">Oxidoreductase</keyword>
<evidence type="ECO:0000256" key="1">
    <source>
        <dbReference type="ARBA" id="ARBA00023002"/>
    </source>
</evidence>
<dbReference type="PRINTS" id="PR00081">
    <property type="entry name" value="GDHRDH"/>
</dbReference>
<accession>A0AA36GNL2</accession>
<keyword evidence="3" id="KW-1185">Reference proteome</keyword>
<gene>
    <name evidence="2" type="ORF">CYNAS_LOCUS7302</name>
</gene>
<reference evidence="2" key="1">
    <citation type="submission" date="2023-07" db="EMBL/GenBank/DDBJ databases">
        <authorList>
            <consortium name="CYATHOMIX"/>
        </authorList>
    </citation>
    <scope>NUCLEOTIDE SEQUENCE</scope>
    <source>
        <strain evidence="2">N/A</strain>
    </source>
</reference>
<dbReference type="AlphaFoldDB" id="A0AA36GNL2"/>
<evidence type="ECO:0000313" key="3">
    <source>
        <dbReference type="Proteomes" id="UP001176961"/>
    </source>
</evidence>
<dbReference type="GO" id="GO:0016491">
    <property type="term" value="F:oxidoreductase activity"/>
    <property type="evidence" value="ECO:0007669"/>
    <property type="project" value="UniProtKB-KW"/>
</dbReference>
<dbReference type="Pfam" id="PF00106">
    <property type="entry name" value="adh_short"/>
    <property type="match status" value="1"/>
</dbReference>
<dbReference type="PANTHER" id="PTHR43157:SF31">
    <property type="entry name" value="PHOSPHATIDYLINOSITOL-GLYCAN BIOSYNTHESIS CLASS F PROTEIN"/>
    <property type="match status" value="1"/>
</dbReference>
<dbReference type="InterPro" id="IPR002347">
    <property type="entry name" value="SDR_fam"/>
</dbReference>
<dbReference type="Gene3D" id="3.40.50.720">
    <property type="entry name" value="NAD(P)-binding Rossmann-like Domain"/>
    <property type="match status" value="1"/>
</dbReference>
<name>A0AA36GNL2_CYLNA</name>
<sequence length="387" mass="43388">MTSIEPSCRLHSFTCYSMNKNATIRLQSLCEIHIYVGHCLFLLISHCIFLSQNYWSCTDMMRVVEQISNMAGKIVLITGSTSGLGLHTAKNLYLRGATVILTCRDEVRGRAAVEAVHMQGDTNDESQPCRIYLFTLDLASYKSILSFCMEIKANFDHIDVLVNNAGVMGLPFELSRDGVEMHFATNAFGHFVLVNNLLPLLEKSTDGRIVIVSSGLYKGVNHIPTLRQLMGEQDWDYQPRFAYGLSKLANCLHAVELARRLTANKCSTKVYALRPGFVGGTELGRETHWLLRTLASPLIWLFSKNLDEGIESIVNCAVTPNDELTSGALYYACHEEEYGPMVTPGNVHKMWNIFTEMENLILKRSHILSDEERAQAEVGRKTLPVDT</sequence>
<organism evidence="2 3">
    <name type="scientific">Cylicocyclus nassatus</name>
    <name type="common">Nematode worm</name>
    <dbReference type="NCBI Taxonomy" id="53992"/>
    <lineage>
        <taxon>Eukaryota</taxon>
        <taxon>Metazoa</taxon>
        <taxon>Ecdysozoa</taxon>
        <taxon>Nematoda</taxon>
        <taxon>Chromadorea</taxon>
        <taxon>Rhabditida</taxon>
        <taxon>Rhabditina</taxon>
        <taxon>Rhabditomorpha</taxon>
        <taxon>Strongyloidea</taxon>
        <taxon>Strongylidae</taxon>
        <taxon>Cylicocyclus</taxon>
    </lineage>
</organism>
<comment type="caution">
    <text evidence="2">The sequence shown here is derived from an EMBL/GenBank/DDBJ whole genome shotgun (WGS) entry which is preliminary data.</text>
</comment>
<evidence type="ECO:0000313" key="2">
    <source>
        <dbReference type="EMBL" id="CAJ0595319.1"/>
    </source>
</evidence>
<proteinExistence type="predicted"/>
<protein>
    <submittedName>
        <fullName evidence="2">Uncharacterized protein</fullName>
    </submittedName>
</protein>
<dbReference type="SUPFAM" id="SSF51735">
    <property type="entry name" value="NAD(P)-binding Rossmann-fold domains"/>
    <property type="match status" value="1"/>
</dbReference>